<gene>
    <name evidence="1" type="ORF">RO3G_12923</name>
</gene>
<evidence type="ECO:0000313" key="1">
    <source>
        <dbReference type="EMBL" id="EIE88212.1"/>
    </source>
</evidence>
<dbReference type="SUPFAM" id="SSF48371">
    <property type="entry name" value="ARM repeat"/>
    <property type="match status" value="1"/>
</dbReference>
<dbReference type="GO" id="GO:0043248">
    <property type="term" value="P:proteasome assembly"/>
    <property type="evidence" value="ECO:0007669"/>
    <property type="project" value="InterPro"/>
</dbReference>
<dbReference type="eggNOG" id="KOG4413">
    <property type="taxonomic scope" value="Eukaryota"/>
</dbReference>
<dbReference type="GO" id="GO:0005829">
    <property type="term" value="C:cytosol"/>
    <property type="evidence" value="ECO:0007669"/>
    <property type="project" value="TreeGrafter"/>
</dbReference>
<dbReference type="InterPro" id="IPR019538">
    <property type="entry name" value="PSMD5"/>
</dbReference>
<dbReference type="PANTHER" id="PTHR13554">
    <property type="entry name" value="26S PROTEASOME NON-ATPASE REGULATORY SUBUNIT 5-RELATED"/>
    <property type="match status" value="1"/>
</dbReference>
<accession>I1CID2</accession>
<organism evidence="1 2">
    <name type="scientific">Rhizopus delemar (strain RA 99-880 / ATCC MYA-4621 / FGSC 9543 / NRRL 43880)</name>
    <name type="common">Mucormycosis agent</name>
    <name type="synonym">Rhizopus arrhizus var. delemar</name>
    <dbReference type="NCBI Taxonomy" id="246409"/>
    <lineage>
        <taxon>Eukaryota</taxon>
        <taxon>Fungi</taxon>
        <taxon>Fungi incertae sedis</taxon>
        <taxon>Mucoromycota</taxon>
        <taxon>Mucoromycotina</taxon>
        <taxon>Mucoromycetes</taxon>
        <taxon>Mucorales</taxon>
        <taxon>Mucorineae</taxon>
        <taxon>Rhizopodaceae</taxon>
        <taxon>Rhizopus</taxon>
    </lineage>
</organism>
<dbReference type="RefSeq" id="XP_067523608.1">
    <property type="nucleotide sequence ID" value="XM_067667507.1"/>
</dbReference>
<dbReference type="InterPro" id="IPR011989">
    <property type="entry name" value="ARM-like"/>
</dbReference>
<dbReference type="Proteomes" id="UP000009138">
    <property type="component" value="Unassembled WGS sequence"/>
</dbReference>
<dbReference type="Pfam" id="PF10508">
    <property type="entry name" value="Proteasom_PSMB"/>
    <property type="match status" value="1"/>
</dbReference>
<name>I1CID2_RHIO9</name>
<sequence>MSIPLLREQVIEALDRSSSIPLKDKISILQTFASTLKEPVTIEQSREILSIAPLGLFYYGFSMEDENLTNVLCEIISKILGPFNYRDINSNENKVNHSYTVIAIIIRLTVNSETFMHVITTLSFQDTKPAQKASELLYKITLTHQDAIFSPTACSIIKQLLRVSETVKFRIYDLVIKVASSSNHAFELCESTGLLHEFINELRSNDLLVKMNAIELLNEIAATPSGIIFLERANLVDDMSAILDNEDEDDVVVCLTVTISSIGLIGSHLLGLILVWPLSSKLCELYPSTVGSVKAVLLQTLSKLIGVRDEPVNESDRLTLQIFNEFDGFPNKIIREAKQPEDDIRIASLALMQSIAYHTWGIKMWKYTIIQTIVSHPNSKEILEVDDYNQCQTYIKQGPFYKPLETTVAFESS</sequence>
<reference evidence="1 2" key="1">
    <citation type="journal article" date="2009" name="PLoS Genet.">
        <title>Genomic analysis of the basal lineage fungus Rhizopus oryzae reveals a whole-genome duplication.</title>
        <authorList>
            <person name="Ma L.-J."/>
            <person name="Ibrahim A.S."/>
            <person name="Skory C."/>
            <person name="Grabherr M.G."/>
            <person name="Burger G."/>
            <person name="Butler M."/>
            <person name="Elias M."/>
            <person name="Idnurm A."/>
            <person name="Lang B.F."/>
            <person name="Sone T."/>
            <person name="Abe A."/>
            <person name="Calvo S.E."/>
            <person name="Corrochano L.M."/>
            <person name="Engels R."/>
            <person name="Fu J."/>
            <person name="Hansberg W."/>
            <person name="Kim J.-M."/>
            <person name="Kodira C.D."/>
            <person name="Koehrsen M.J."/>
            <person name="Liu B."/>
            <person name="Miranda-Saavedra D."/>
            <person name="O'Leary S."/>
            <person name="Ortiz-Castellanos L."/>
            <person name="Poulter R."/>
            <person name="Rodriguez-Romero J."/>
            <person name="Ruiz-Herrera J."/>
            <person name="Shen Y.-Q."/>
            <person name="Zeng Q."/>
            <person name="Galagan J."/>
            <person name="Birren B.W."/>
            <person name="Cuomo C.A."/>
            <person name="Wickes B.L."/>
        </authorList>
    </citation>
    <scope>NUCLEOTIDE SEQUENCE [LARGE SCALE GENOMIC DNA]</scope>
    <source>
        <strain evidence="2">RA 99-880 / ATCC MYA-4621 / FGSC 9543 / NRRL 43880</strain>
    </source>
</reference>
<dbReference type="VEuPathDB" id="FungiDB:RO3G_12923"/>
<dbReference type="Gene3D" id="1.25.10.10">
    <property type="entry name" value="Leucine-rich Repeat Variant"/>
    <property type="match status" value="1"/>
</dbReference>
<evidence type="ECO:0008006" key="3">
    <source>
        <dbReference type="Google" id="ProtNLM"/>
    </source>
</evidence>
<dbReference type="AlphaFoldDB" id="I1CID2"/>
<dbReference type="STRING" id="246409.I1CID2"/>
<evidence type="ECO:0000313" key="2">
    <source>
        <dbReference type="Proteomes" id="UP000009138"/>
    </source>
</evidence>
<dbReference type="GeneID" id="93619888"/>
<dbReference type="OMA" id="WGQEYIS"/>
<dbReference type="PANTHER" id="PTHR13554:SF10">
    <property type="entry name" value="26S PROTEASOME NON-ATPASE REGULATORY SUBUNIT 5"/>
    <property type="match status" value="1"/>
</dbReference>
<protein>
    <recommendedName>
        <fullName evidence="3">26S proteasome non-ATPase regulatory subunit 5</fullName>
    </recommendedName>
</protein>
<dbReference type="InParanoid" id="I1CID2"/>
<keyword evidence="2" id="KW-1185">Reference proteome</keyword>
<dbReference type="EMBL" id="CH476742">
    <property type="protein sequence ID" value="EIE88212.1"/>
    <property type="molecule type" value="Genomic_DNA"/>
</dbReference>
<proteinExistence type="predicted"/>
<dbReference type="InterPro" id="IPR016024">
    <property type="entry name" value="ARM-type_fold"/>
</dbReference>
<dbReference type="OrthoDB" id="10250600at2759"/>